<feature type="compositionally biased region" description="Acidic residues" evidence="1">
    <location>
        <begin position="39"/>
        <end position="49"/>
    </location>
</feature>
<dbReference type="AlphaFoldDB" id="A0A5J5ENM7"/>
<feature type="compositionally biased region" description="Low complexity" evidence="1">
    <location>
        <begin position="148"/>
        <end position="160"/>
    </location>
</feature>
<sequence length="426" mass="46472">MAAQTMPHSAVTILSFAAYPITPPPIPPRNPPRAPLAEVESDDDDDGTVSEDIEQRYFYKDPACSYLDFELIRYSRPGQGDEDLNLDFGDGCSVDLGDGKIYVYSEFPRELMYEINLSNASDEDKALSPESGITQHNASMSATGAGATPSTNLTTPSTNNEAQQAISYSATTHSSARKHPESFWDIALRAKRTASSSMDSRAETRNNDGNDVFKTTTTGFQYRSVAATEYGTPTATKPQQPETTELQDVNNQGDVSNQQELIPQHLIKSNARGFKYHSVAADWEELQKALEEKLPAQSAQNTTQKSSLQQQAAAATSPSHGNQKKGSTRLRGGIAMNNSNQSASKKGRVRSRNTDKDKSREGDSGGGVGAAGVPAAEKQCPFKLGLPATDEDAETKRRRRRAARFGNVKPAEDQLSKRGRYRHKPY</sequence>
<comment type="caution">
    <text evidence="2">The sequence shown here is derived from an EMBL/GenBank/DDBJ whole genome shotgun (WGS) entry which is preliminary data.</text>
</comment>
<evidence type="ECO:0000313" key="2">
    <source>
        <dbReference type="EMBL" id="KAA8897762.1"/>
    </source>
</evidence>
<evidence type="ECO:0000313" key="3">
    <source>
        <dbReference type="Proteomes" id="UP000326924"/>
    </source>
</evidence>
<feature type="compositionally biased region" description="Basic and acidic residues" evidence="1">
    <location>
        <begin position="352"/>
        <end position="363"/>
    </location>
</feature>
<dbReference type="InParanoid" id="A0A5J5ENM7"/>
<reference evidence="2 3" key="1">
    <citation type="submission" date="2019-09" db="EMBL/GenBank/DDBJ databases">
        <title>Draft genome of the ectomycorrhizal ascomycete Sphaerosporella brunnea.</title>
        <authorList>
            <consortium name="DOE Joint Genome Institute"/>
            <person name="Benucci G.M."/>
            <person name="Marozzi G."/>
            <person name="Antonielli L."/>
            <person name="Sanchez S."/>
            <person name="Marco P."/>
            <person name="Wang X."/>
            <person name="Falini L.B."/>
            <person name="Barry K."/>
            <person name="Haridas S."/>
            <person name="Lipzen A."/>
            <person name="Labutti K."/>
            <person name="Grigoriev I.V."/>
            <person name="Murat C."/>
            <person name="Martin F."/>
            <person name="Albertini E."/>
            <person name="Donnini D."/>
            <person name="Bonito G."/>
        </authorList>
    </citation>
    <scope>NUCLEOTIDE SEQUENCE [LARGE SCALE GENOMIC DNA]</scope>
    <source>
        <strain evidence="2 3">Sb_GMNB300</strain>
    </source>
</reference>
<proteinExistence type="predicted"/>
<dbReference type="EMBL" id="VXIS01000193">
    <property type="protein sequence ID" value="KAA8897762.1"/>
    <property type="molecule type" value="Genomic_DNA"/>
</dbReference>
<feature type="compositionally biased region" description="Basic residues" evidence="1">
    <location>
        <begin position="417"/>
        <end position="426"/>
    </location>
</feature>
<protein>
    <submittedName>
        <fullName evidence="2">Uncharacterized protein</fullName>
    </submittedName>
</protein>
<feature type="compositionally biased region" description="Low complexity" evidence="1">
    <location>
        <begin position="302"/>
        <end position="319"/>
    </location>
</feature>
<organism evidence="2 3">
    <name type="scientific">Sphaerosporella brunnea</name>
    <dbReference type="NCBI Taxonomy" id="1250544"/>
    <lineage>
        <taxon>Eukaryota</taxon>
        <taxon>Fungi</taxon>
        <taxon>Dikarya</taxon>
        <taxon>Ascomycota</taxon>
        <taxon>Pezizomycotina</taxon>
        <taxon>Pezizomycetes</taxon>
        <taxon>Pezizales</taxon>
        <taxon>Pyronemataceae</taxon>
        <taxon>Sphaerosporella</taxon>
    </lineage>
</organism>
<feature type="region of interest" description="Disordered" evidence="1">
    <location>
        <begin position="24"/>
        <end position="49"/>
    </location>
</feature>
<feature type="compositionally biased region" description="Pro residues" evidence="1">
    <location>
        <begin position="24"/>
        <end position="34"/>
    </location>
</feature>
<dbReference type="Proteomes" id="UP000326924">
    <property type="component" value="Unassembled WGS sequence"/>
</dbReference>
<feature type="region of interest" description="Disordered" evidence="1">
    <location>
        <begin position="294"/>
        <end position="426"/>
    </location>
</feature>
<keyword evidence="3" id="KW-1185">Reference proteome</keyword>
<name>A0A5J5ENM7_9PEZI</name>
<feature type="region of interest" description="Disordered" evidence="1">
    <location>
        <begin position="136"/>
        <end position="162"/>
    </location>
</feature>
<gene>
    <name evidence="2" type="ORF">FN846DRAFT_921434</name>
</gene>
<feature type="region of interest" description="Disordered" evidence="1">
    <location>
        <begin position="194"/>
        <end position="215"/>
    </location>
</feature>
<accession>A0A5J5ENM7</accession>
<evidence type="ECO:0000256" key="1">
    <source>
        <dbReference type="SAM" id="MobiDB-lite"/>
    </source>
</evidence>